<dbReference type="AlphaFoldDB" id="A0A1F5X3D9"/>
<evidence type="ECO:0000313" key="1">
    <source>
        <dbReference type="EMBL" id="OGF82397.1"/>
    </source>
</evidence>
<comment type="caution">
    <text evidence="1">The sequence shown here is derived from an EMBL/GenBank/DDBJ whole genome shotgun (WGS) entry which is preliminary data.</text>
</comment>
<accession>A0A1F5X3D9</accession>
<reference evidence="1 2" key="1">
    <citation type="journal article" date="2016" name="Nat. Commun.">
        <title>Thousands of microbial genomes shed light on interconnected biogeochemical processes in an aquifer system.</title>
        <authorList>
            <person name="Anantharaman K."/>
            <person name="Brown C.T."/>
            <person name="Hug L.A."/>
            <person name="Sharon I."/>
            <person name="Castelle C.J."/>
            <person name="Probst A.J."/>
            <person name="Thomas B.C."/>
            <person name="Singh A."/>
            <person name="Wilkins M.J."/>
            <person name="Karaoz U."/>
            <person name="Brodie E.L."/>
            <person name="Williams K.H."/>
            <person name="Hubbard S.S."/>
            <person name="Banfield J.F."/>
        </authorList>
    </citation>
    <scope>NUCLEOTIDE SEQUENCE [LARGE SCALE GENOMIC DNA]</scope>
</reference>
<organism evidence="1 2">
    <name type="scientific">Candidatus Giovannonibacteria bacterium RIFCSPLOWO2_01_FULL_46_13</name>
    <dbReference type="NCBI Taxonomy" id="1798352"/>
    <lineage>
        <taxon>Bacteria</taxon>
        <taxon>Candidatus Giovannoniibacteriota</taxon>
    </lineage>
</organism>
<gene>
    <name evidence="1" type="ORF">A3B18_03570</name>
</gene>
<dbReference type="Proteomes" id="UP000178684">
    <property type="component" value="Unassembled WGS sequence"/>
</dbReference>
<dbReference type="EMBL" id="MFIE01000019">
    <property type="protein sequence ID" value="OGF82397.1"/>
    <property type="molecule type" value="Genomic_DNA"/>
</dbReference>
<sequence>MGSIAEFWTIETSPPPVPAKRLELRGAESRGKTCELSPLELETVVFPKIFSNIVKNFASACGRLKRNDSKKETRRNFSFPWDLKVSNIQRFLSIQEEKARQIVILIVKSLVRSKR</sequence>
<evidence type="ECO:0000313" key="2">
    <source>
        <dbReference type="Proteomes" id="UP000178684"/>
    </source>
</evidence>
<name>A0A1F5X3D9_9BACT</name>
<proteinExistence type="predicted"/>
<protein>
    <submittedName>
        <fullName evidence="1">Uncharacterized protein</fullName>
    </submittedName>
</protein>